<dbReference type="RefSeq" id="WP_160554760.1">
    <property type="nucleotide sequence ID" value="NZ_CP047650.1"/>
</dbReference>
<keyword evidence="2" id="KW-1185">Reference proteome</keyword>
<evidence type="ECO:0000313" key="1">
    <source>
        <dbReference type="EMBL" id="QHJ00951.1"/>
    </source>
</evidence>
<protein>
    <submittedName>
        <fullName evidence="1">MSMEG_0570 family nitrogen starvation response protein</fullName>
    </submittedName>
</protein>
<name>A0A857JAA9_9BURK</name>
<dbReference type="EMBL" id="CP047650">
    <property type="protein sequence ID" value="QHJ00951.1"/>
    <property type="molecule type" value="Genomic_DNA"/>
</dbReference>
<proteinExistence type="predicted"/>
<dbReference type="InterPro" id="IPR023846">
    <property type="entry name" value="CHP04042_MSMEG0570"/>
</dbReference>
<dbReference type="AlphaFoldDB" id="A0A857JAA9"/>
<gene>
    <name evidence="1" type="ORF">GT347_24950</name>
</gene>
<organism evidence="1 2">
    <name type="scientific">Xylophilus rhododendri</name>
    <dbReference type="NCBI Taxonomy" id="2697032"/>
    <lineage>
        <taxon>Bacteria</taxon>
        <taxon>Pseudomonadati</taxon>
        <taxon>Pseudomonadota</taxon>
        <taxon>Betaproteobacteria</taxon>
        <taxon>Burkholderiales</taxon>
        <taxon>Xylophilus</taxon>
    </lineage>
</organism>
<dbReference type="KEGG" id="xyk:GT347_24950"/>
<accession>A0A857JAA9</accession>
<sequence length="98" mass="10948">MPAMHYTVRWPDATQSTCYSPSLVIQDFFQPGQDYPLDDFLRRVREATAIASDRVRAKFGFACSMAADQLVEIETRARDFSETPGAQVHVVAFDTGTA</sequence>
<reference evidence="1 2" key="1">
    <citation type="submission" date="2020-01" db="EMBL/GenBank/DDBJ databases">
        <title>Genome sequencing of strain KACC 21265.</title>
        <authorList>
            <person name="Heo J."/>
            <person name="Kim S.-J."/>
            <person name="Kim J.-S."/>
            <person name="Hong S.-B."/>
            <person name="Kwon S.-W."/>
        </authorList>
    </citation>
    <scope>NUCLEOTIDE SEQUENCE [LARGE SCALE GENOMIC DNA]</scope>
    <source>
        <strain evidence="1 2">KACC 21265</strain>
    </source>
</reference>
<evidence type="ECO:0000313" key="2">
    <source>
        <dbReference type="Proteomes" id="UP000464787"/>
    </source>
</evidence>
<dbReference type="NCBIfam" id="TIGR04042">
    <property type="entry name" value="MSMEG_0570_fam"/>
    <property type="match status" value="1"/>
</dbReference>
<dbReference type="Proteomes" id="UP000464787">
    <property type="component" value="Chromosome"/>
</dbReference>